<proteinExistence type="predicted"/>
<keyword evidence="1" id="KW-0472">Membrane</keyword>
<keyword evidence="4" id="KW-1185">Reference proteome</keyword>
<organism evidence="3 4">
    <name type="scientific">Jannaschia donghaensis</name>
    <dbReference type="NCBI Taxonomy" id="420998"/>
    <lineage>
        <taxon>Bacteria</taxon>
        <taxon>Pseudomonadati</taxon>
        <taxon>Pseudomonadota</taxon>
        <taxon>Alphaproteobacteria</taxon>
        <taxon>Rhodobacterales</taxon>
        <taxon>Roseobacteraceae</taxon>
        <taxon>Jannaschia</taxon>
    </lineage>
</organism>
<evidence type="ECO:0000313" key="3">
    <source>
        <dbReference type="EMBL" id="CTQ49026.1"/>
    </source>
</evidence>
<dbReference type="AlphaFoldDB" id="A0A0M6YIY4"/>
<keyword evidence="2" id="KW-0732">Signal</keyword>
<feature type="signal peptide" evidence="2">
    <location>
        <begin position="1"/>
        <end position="22"/>
    </location>
</feature>
<sequence length="206" mass="23083">MKTVVLRPVAALALSWPVAVHAKDHETSTTFLGPLTLPLQRLLPGVEILPWLAGCLAIIAVVLLLIHRARLARRKVRVGIAGLSNGPRFRVVDAMAHAVWKGRGINEQRLSRALEIARDTTDMDFSKDHLREIALRTDRIIFPSNFRWMRDGLTQPERMVIFNSTLSVLLTDGPLTRSDRSFLRTVARGLGLKDKDLRHLAHLIAT</sequence>
<dbReference type="SUPFAM" id="SSF158682">
    <property type="entry name" value="TerB-like"/>
    <property type="match status" value="1"/>
</dbReference>
<dbReference type="EMBL" id="CXSU01000011">
    <property type="protein sequence ID" value="CTQ49026.1"/>
    <property type="molecule type" value="Genomic_DNA"/>
</dbReference>
<dbReference type="OrthoDB" id="7659174at2"/>
<dbReference type="InterPro" id="IPR029024">
    <property type="entry name" value="TerB-like"/>
</dbReference>
<feature type="chain" id="PRO_5005808313" description="Tellurite resistance protein TerB" evidence="2">
    <location>
        <begin position="23"/>
        <end position="206"/>
    </location>
</feature>
<feature type="transmembrane region" description="Helical" evidence="1">
    <location>
        <begin position="48"/>
        <end position="67"/>
    </location>
</feature>
<keyword evidence="1" id="KW-0812">Transmembrane</keyword>
<dbReference type="RefSeq" id="WP_144430533.1">
    <property type="nucleotide sequence ID" value="NZ_CXSU01000011.1"/>
</dbReference>
<name>A0A0M6YIY4_9RHOB</name>
<evidence type="ECO:0000256" key="1">
    <source>
        <dbReference type="SAM" id="Phobius"/>
    </source>
</evidence>
<dbReference type="Proteomes" id="UP000049222">
    <property type="component" value="Unassembled WGS sequence"/>
</dbReference>
<reference evidence="3 4" key="1">
    <citation type="submission" date="2015-07" db="EMBL/GenBank/DDBJ databases">
        <authorList>
            <person name="Noorani M."/>
        </authorList>
    </citation>
    <scope>NUCLEOTIDE SEQUENCE [LARGE SCALE GENOMIC DNA]</scope>
    <source>
        <strain evidence="3 4">CECT 7802</strain>
    </source>
</reference>
<evidence type="ECO:0000313" key="4">
    <source>
        <dbReference type="Proteomes" id="UP000049222"/>
    </source>
</evidence>
<protein>
    <recommendedName>
        <fullName evidence="5">Tellurite resistance protein TerB</fullName>
    </recommendedName>
</protein>
<accession>A0A0M6YIY4</accession>
<gene>
    <name evidence="3" type="ORF">JDO7802_01034</name>
</gene>
<evidence type="ECO:0008006" key="5">
    <source>
        <dbReference type="Google" id="ProtNLM"/>
    </source>
</evidence>
<keyword evidence="1" id="KW-1133">Transmembrane helix</keyword>
<evidence type="ECO:0000256" key="2">
    <source>
        <dbReference type="SAM" id="SignalP"/>
    </source>
</evidence>